<keyword evidence="5 8" id="KW-0808">Transferase</keyword>
<evidence type="ECO:0000256" key="1">
    <source>
        <dbReference type="ARBA" id="ARBA00001933"/>
    </source>
</evidence>
<organism evidence="8">
    <name type="scientific">hydrothermal vent metagenome</name>
    <dbReference type="NCBI Taxonomy" id="652676"/>
    <lineage>
        <taxon>unclassified sequences</taxon>
        <taxon>metagenomes</taxon>
        <taxon>ecological metagenomes</taxon>
    </lineage>
</organism>
<reference evidence="8" key="1">
    <citation type="submission" date="2018-06" db="EMBL/GenBank/DDBJ databases">
        <authorList>
            <person name="Zhirakovskaya E."/>
        </authorList>
    </citation>
    <scope>NUCLEOTIDE SEQUENCE</scope>
</reference>
<keyword evidence="4" id="KW-0028">Amino-acid biosynthesis</keyword>
<dbReference type="PANTHER" id="PTHR11986">
    <property type="entry name" value="AMINOTRANSFERASE CLASS III"/>
    <property type="match status" value="1"/>
</dbReference>
<accession>A0A3B1C320</accession>
<dbReference type="FunFam" id="3.40.640.10:FF:000004">
    <property type="entry name" value="Acetylornithine aminotransferase"/>
    <property type="match status" value="1"/>
</dbReference>
<evidence type="ECO:0000313" key="8">
    <source>
        <dbReference type="EMBL" id="VAX24906.1"/>
    </source>
</evidence>
<feature type="non-terminal residue" evidence="8">
    <location>
        <position position="383"/>
    </location>
</feature>
<protein>
    <submittedName>
        <fullName evidence="8">Acetylornithine aminotransferase</fullName>
        <ecNumber evidence="8">2.6.1.11</ecNumber>
    </submittedName>
</protein>
<keyword evidence="3 8" id="KW-0032">Aminotransferase</keyword>
<proteinExistence type="predicted"/>
<comment type="pathway">
    <text evidence="7">Amino-acid biosynthesis.</text>
</comment>
<dbReference type="PROSITE" id="PS00600">
    <property type="entry name" value="AA_TRANSFER_CLASS_3"/>
    <property type="match status" value="1"/>
</dbReference>
<evidence type="ECO:0000256" key="3">
    <source>
        <dbReference type="ARBA" id="ARBA00022576"/>
    </source>
</evidence>
<evidence type="ECO:0000256" key="4">
    <source>
        <dbReference type="ARBA" id="ARBA00022605"/>
    </source>
</evidence>
<dbReference type="CDD" id="cd00610">
    <property type="entry name" value="OAT_like"/>
    <property type="match status" value="1"/>
</dbReference>
<comment type="cofactor">
    <cofactor evidence="1">
        <name>pyridoxal 5'-phosphate</name>
        <dbReference type="ChEBI" id="CHEBI:597326"/>
    </cofactor>
</comment>
<dbReference type="GO" id="GO:0006526">
    <property type="term" value="P:L-arginine biosynthetic process"/>
    <property type="evidence" value="ECO:0007669"/>
    <property type="project" value="UniProtKB-ARBA"/>
</dbReference>
<dbReference type="Gene3D" id="3.90.1150.10">
    <property type="entry name" value="Aspartate Aminotransferase, domain 1"/>
    <property type="match status" value="1"/>
</dbReference>
<dbReference type="InterPro" id="IPR005814">
    <property type="entry name" value="Aminotrans_3"/>
</dbReference>
<dbReference type="NCBIfam" id="NF002325">
    <property type="entry name" value="PRK01278.1"/>
    <property type="match status" value="1"/>
</dbReference>
<evidence type="ECO:0000256" key="5">
    <source>
        <dbReference type="ARBA" id="ARBA00022679"/>
    </source>
</evidence>
<dbReference type="NCBIfam" id="TIGR00707">
    <property type="entry name" value="argD"/>
    <property type="match status" value="1"/>
</dbReference>
<dbReference type="SUPFAM" id="SSF53383">
    <property type="entry name" value="PLP-dependent transferases"/>
    <property type="match status" value="1"/>
</dbReference>
<dbReference type="Pfam" id="PF00202">
    <property type="entry name" value="Aminotran_3"/>
    <property type="match status" value="1"/>
</dbReference>
<dbReference type="InterPro" id="IPR049704">
    <property type="entry name" value="Aminotrans_3_PPA_site"/>
</dbReference>
<dbReference type="EC" id="2.6.1.11" evidence="8"/>
<name>A0A3B1C320_9ZZZZ</name>
<keyword evidence="6" id="KW-0663">Pyridoxal phosphate</keyword>
<sequence length="383" mass="41453">METNEVIKLAKTYLTPNYSRYPLVIVKGKRSSVWDADGKKYLDFVSGLAVNNLGHCFTAVNKAIAKQMAKLVHTSNLYYTEPQALYAKELVEKLYKGKVFFCNSGSEANEAAIKLARRYSIEKYDKSKTDIIAFDGSFHGRTLGALSVTSDKKFKDGFGPMLSGVKHVPYGDIEAVEKAITKKTCAVIIEPVQGESGVHVPTIAFIKKLAKTCSSNNVLLIFDEAQTGFGRTGKLFALEHSKVKPDIITMAKGVANGFPMGVMFAKEAVAKSFEPGTHASTFGGGPGACAGALVVLREISKQETLDNARNMGRYMLIKLTGMKNAMPAKIKEVRGLGLLVGLELTSPCAGVVDKCMGMGLLINCANENTLRFMPPLTVSKVEV</sequence>
<evidence type="ECO:0000256" key="2">
    <source>
        <dbReference type="ARBA" id="ARBA00004173"/>
    </source>
</evidence>
<dbReference type="PIRSF" id="PIRSF000521">
    <property type="entry name" value="Transaminase_4ab_Lys_Orn"/>
    <property type="match status" value="1"/>
</dbReference>
<evidence type="ECO:0000256" key="7">
    <source>
        <dbReference type="ARBA" id="ARBA00029440"/>
    </source>
</evidence>
<dbReference type="InterPro" id="IPR015422">
    <property type="entry name" value="PyrdxlP-dep_Trfase_small"/>
</dbReference>
<dbReference type="InterPro" id="IPR004636">
    <property type="entry name" value="AcOrn/SuccOrn_fam"/>
</dbReference>
<dbReference type="EMBL" id="UOGB01000307">
    <property type="protein sequence ID" value="VAX24906.1"/>
    <property type="molecule type" value="Genomic_DNA"/>
</dbReference>
<dbReference type="GO" id="GO:0030170">
    <property type="term" value="F:pyridoxal phosphate binding"/>
    <property type="evidence" value="ECO:0007669"/>
    <property type="project" value="InterPro"/>
</dbReference>
<dbReference type="GO" id="GO:0003992">
    <property type="term" value="F:N2-acetyl-L-ornithine:2-oxoglutarate 5-aminotransferase activity"/>
    <property type="evidence" value="ECO:0007669"/>
    <property type="project" value="UniProtKB-EC"/>
</dbReference>
<dbReference type="GO" id="GO:0042802">
    <property type="term" value="F:identical protein binding"/>
    <property type="evidence" value="ECO:0007669"/>
    <property type="project" value="TreeGrafter"/>
</dbReference>
<dbReference type="GO" id="GO:0005739">
    <property type="term" value="C:mitochondrion"/>
    <property type="evidence" value="ECO:0007669"/>
    <property type="project" value="UniProtKB-SubCell"/>
</dbReference>
<evidence type="ECO:0000256" key="6">
    <source>
        <dbReference type="ARBA" id="ARBA00022898"/>
    </source>
</evidence>
<comment type="subcellular location">
    <subcellularLocation>
        <location evidence="2">Mitochondrion</location>
    </subcellularLocation>
</comment>
<dbReference type="InterPro" id="IPR050103">
    <property type="entry name" value="Class-III_PLP-dep_AT"/>
</dbReference>
<dbReference type="InterPro" id="IPR015424">
    <property type="entry name" value="PyrdxlP-dep_Trfase"/>
</dbReference>
<dbReference type="InterPro" id="IPR015421">
    <property type="entry name" value="PyrdxlP-dep_Trfase_major"/>
</dbReference>
<dbReference type="Gene3D" id="3.40.640.10">
    <property type="entry name" value="Type I PLP-dependent aspartate aminotransferase-like (Major domain)"/>
    <property type="match status" value="1"/>
</dbReference>
<dbReference type="PANTHER" id="PTHR11986:SF79">
    <property type="entry name" value="ACETYLORNITHINE AMINOTRANSFERASE, MITOCHONDRIAL"/>
    <property type="match status" value="1"/>
</dbReference>
<gene>
    <name evidence="8" type="ORF">MNBD_NITROSPINAE03-838</name>
</gene>
<dbReference type="AlphaFoldDB" id="A0A3B1C320"/>